<reference evidence="1" key="3">
    <citation type="submission" date="2023-05" db="EMBL/GenBank/DDBJ databases">
        <authorList>
            <person name="Smith C.H."/>
        </authorList>
    </citation>
    <scope>NUCLEOTIDE SEQUENCE</scope>
    <source>
        <strain evidence="1">CHS0354</strain>
        <tissue evidence="1">Mantle</tissue>
    </source>
</reference>
<protein>
    <submittedName>
        <fullName evidence="1">Uncharacterized protein</fullName>
    </submittedName>
</protein>
<reference evidence="1" key="2">
    <citation type="journal article" date="2021" name="Genome Biol. Evol.">
        <title>Developing a high-quality reference genome for a parasitic bivalve with doubly uniparental inheritance (Bivalvia: Unionida).</title>
        <authorList>
            <person name="Smith C.H."/>
        </authorList>
    </citation>
    <scope>NUCLEOTIDE SEQUENCE</scope>
    <source>
        <strain evidence="1">CHS0354</strain>
        <tissue evidence="1">Mantle</tissue>
    </source>
</reference>
<dbReference type="Proteomes" id="UP001195483">
    <property type="component" value="Unassembled WGS sequence"/>
</dbReference>
<evidence type="ECO:0000313" key="1">
    <source>
        <dbReference type="EMBL" id="KAK3593984.1"/>
    </source>
</evidence>
<organism evidence="1 2">
    <name type="scientific">Potamilus streckersoni</name>
    <dbReference type="NCBI Taxonomy" id="2493646"/>
    <lineage>
        <taxon>Eukaryota</taxon>
        <taxon>Metazoa</taxon>
        <taxon>Spiralia</taxon>
        <taxon>Lophotrochozoa</taxon>
        <taxon>Mollusca</taxon>
        <taxon>Bivalvia</taxon>
        <taxon>Autobranchia</taxon>
        <taxon>Heteroconchia</taxon>
        <taxon>Palaeoheterodonta</taxon>
        <taxon>Unionida</taxon>
        <taxon>Unionoidea</taxon>
        <taxon>Unionidae</taxon>
        <taxon>Ambleminae</taxon>
        <taxon>Lampsilini</taxon>
        <taxon>Potamilus</taxon>
    </lineage>
</organism>
<dbReference type="EMBL" id="JAEAOA010002342">
    <property type="protein sequence ID" value="KAK3593984.1"/>
    <property type="molecule type" value="Genomic_DNA"/>
</dbReference>
<evidence type="ECO:0000313" key="2">
    <source>
        <dbReference type="Proteomes" id="UP001195483"/>
    </source>
</evidence>
<reference evidence="1" key="1">
    <citation type="journal article" date="2021" name="Genome Biol. Evol.">
        <title>A High-Quality Reference Genome for a Parasitic Bivalve with Doubly Uniparental Inheritance (Bivalvia: Unionida).</title>
        <authorList>
            <person name="Smith C.H."/>
        </authorList>
    </citation>
    <scope>NUCLEOTIDE SEQUENCE</scope>
    <source>
        <strain evidence="1">CHS0354</strain>
    </source>
</reference>
<sequence>MDGVGVSGHVNAGPLISLEGNINVHAGVVDAKANVDVDNGGHVSGGVGGHVNVEGVEVGGNVNVDKGGHVSGGASLGVGLGPLGGVDVHVNAGPDGLYKTGMQ</sequence>
<accession>A0AAE0VXU1</accession>
<dbReference type="AlphaFoldDB" id="A0AAE0VXU1"/>
<gene>
    <name evidence="1" type="ORF">CHS0354_040725</name>
</gene>
<comment type="caution">
    <text evidence="1">The sequence shown here is derived from an EMBL/GenBank/DDBJ whole genome shotgun (WGS) entry which is preliminary data.</text>
</comment>
<name>A0AAE0VXU1_9BIVA</name>
<keyword evidence="2" id="KW-1185">Reference proteome</keyword>
<proteinExistence type="predicted"/>